<dbReference type="GO" id="GO:0046872">
    <property type="term" value="F:metal ion binding"/>
    <property type="evidence" value="ECO:0007669"/>
    <property type="project" value="UniProtKB-KW"/>
</dbReference>
<dbReference type="InterPro" id="IPR017896">
    <property type="entry name" value="4Fe4S_Fe-S-bd"/>
</dbReference>
<dbReference type="PANTHER" id="PTHR47153:SF2">
    <property type="entry name" value="LACTATE UTILIZATION PROTEIN B"/>
    <property type="match status" value="1"/>
</dbReference>
<evidence type="ECO:0000256" key="5">
    <source>
        <dbReference type="ARBA" id="ARBA00022982"/>
    </source>
</evidence>
<feature type="compositionally biased region" description="Basic and acidic residues" evidence="8">
    <location>
        <begin position="37"/>
        <end position="50"/>
    </location>
</feature>
<reference evidence="10 11" key="1">
    <citation type="submission" date="2020-08" db="EMBL/GenBank/DDBJ databases">
        <title>Sequencing the genomes of 1000 actinobacteria strains.</title>
        <authorList>
            <person name="Klenk H.-P."/>
        </authorList>
    </citation>
    <scope>NUCLEOTIDE SEQUENCE [LARGE SCALE GENOMIC DNA]</scope>
    <source>
        <strain evidence="10 11">DSM 44551</strain>
    </source>
</reference>
<evidence type="ECO:0000256" key="8">
    <source>
        <dbReference type="SAM" id="MobiDB-lite"/>
    </source>
</evidence>
<evidence type="ECO:0000256" key="2">
    <source>
        <dbReference type="ARBA" id="ARBA00022485"/>
    </source>
</evidence>
<keyword evidence="3" id="KW-0479">Metal-binding</keyword>
<feature type="compositionally biased region" description="Low complexity" evidence="8">
    <location>
        <begin position="12"/>
        <end position="29"/>
    </location>
</feature>
<feature type="region of interest" description="Disordered" evidence="8">
    <location>
        <begin position="477"/>
        <end position="499"/>
    </location>
</feature>
<keyword evidence="2" id="KW-0004">4Fe-4S</keyword>
<sequence length="499" mass="51877">MSPQTGPGLPWARLLRAGARRGAGPDGAAPGPPRFADAARDALADTDARRSRAAAAEARRTAAARGRAAEDDWEGLRRRAADVRARSLDDLERLLVAFEKNATAAGARVHWARDAAEAGRVVAGILGPGAGAVARSSSATLGELRIDEALRGGGAEVRPAAVADLIAEARGDGGGAPRGHDRARARAALAGALPGASAELPADPGALVGAARDYLREVLLEARASLTGANALVAETGGVAVMESEGNVRLGAAAPRTLVTVAGIDKVVPAWSDLAVLARAWSRSATGAPMPPVLSTWSGAVPGDGPQEVHVVLVDAGRTRALADRTGRQALRCIRCTACMDVCPVYERTGDGPYGAVHTGPIGAALVPQLRGTRAAREASLPFASTLCGACGQVCPVGVDIPAVLLELRARVVDERRAAPVPPPEGVAAQSAEWVMSDERRYRKAQRAWERWARVAARGGRIRRLPGLLGRWTEARDLPAPPRRSFRDWWTGGGSAEGR</sequence>
<evidence type="ECO:0000256" key="7">
    <source>
        <dbReference type="ARBA" id="ARBA00023014"/>
    </source>
</evidence>
<organism evidence="10 11">
    <name type="scientific">Nocardiopsis composta</name>
    <dbReference type="NCBI Taxonomy" id="157465"/>
    <lineage>
        <taxon>Bacteria</taxon>
        <taxon>Bacillati</taxon>
        <taxon>Actinomycetota</taxon>
        <taxon>Actinomycetes</taxon>
        <taxon>Streptosporangiales</taxon>
        <taxon>Nocardiopsidaceae</taxon>
        <taxon>Nocardiopsis</taxon>
    </lineage>
</organism>
<dbReference type="Pfam" id="PF02589">
    <property type="entry name" value="LUD_dom"/>
    <property type="match status" value="1"/>
</dbReference>
<dbReference type="SUPFAM" id="SSF100950">
    <property type="entry name" value="NagB/RpiA/CoA transferase-like"/>
    <property type="match status" value="1"/>
</dbReference>
<accession>A0A7W8QSV7</accession>
<dbReference type="GO" id="GO:0006089">
    <property type="term" value="P:lactate metabolic process"/>
    <property type="evidence" value="ECO:0007669"/>
    <property type="project" value="InterPro"/>
</dbReference>
<keyword evidence="4" id="KW-0677">Repeat</keyword>
<dbReference type="RefSeq" id="WP_312893937.1">
    <property type="nucleotide sequence ID" value="NZ_JACHDB010000002.1"/>
</dbReference>
<feature type="domain" description="4Fe-4S ferredoxin-type" evidence="9">
    <location>
        <begin position="324"/>
        <end position="353"/>
    </location>
</feature>
<dbReference type="PROSITE" id="PS00198">
    <property type="entry name" value="4FE4S_FER_1"/>
    <property type="match status" value="1"/>
</dbReference>
<protein>
    <submittedName>
        <fullName evidence="10">L-lactate dehydrogenase complex protein LldF</fullName>
    </submittedName>
</protein>
<dbReference type="Gene3D" id="1.10.1060.10">
    <property type="entry name" value="Alpha-helical ferredoxin"/>
    <property type="match status" value="1"/>
</dbReference>
<keyword evidence="1" id="KW-0813">Transport</keyword>
<dbReference type="InterPro" id="IPR003741">
    <property type="entry name" value="LUD_dom"/>
</dbReference>
<dbReference type="InterPro" id="IPR024185">
    <property type="entry name" value="FTHF_cligase-like_sf"/>
</dbReference>
<dbReference type="PROSITE" id="PS51379">
    <property type="entry name" value="4FE4S_FER_2"/>
    <property type="match status" value="1"/>
</dbReference>
<dbReference type="InterPro" id="IPR024569">
    <property type="entry name" value="LutB_C"/>
</dbReference>
<keyword evidence="5" id="KW-0249">Electron transport</keyword>
<dbReference type="InterPro" id="IPR004452">
    <property type="entry name" value="LutB/LldF"/>
</dbReference>
<dbReference type="Gene3D" id="3.40.50.10420">
    <property type="entry name" value="NagB/RpiA/CoA transferase-like"/>
    <property type="match status" value="1"/>
</dbReference>
<evidence type="ECO:0000256" key="6">
    <source>
        <dbReference type="ARBA" id="ARBA00023004"/>
    </source>
</evidence>
<dbReference type="InterPro" id="IPR009051">
    <property type="entry name" value="Helical_ferredxn"/>
</dbReference>
<dbReference type="EMBL" id="JACHDB010000002">
    <property type="protein sequence ID" value="MBB5435967.1"/>
    <property type="molecule type" value="Genomic_DNA"/>
</dbReference>
<dbReference type="Pfam" id="PF11870">
    <property type="entry name" value="LutB_C"/>
    <property type="match status" value="1"/>
</dbReference>
<dbReference type="SUPFAM" id="SSF46548">
    <property type="entry name" value="alpha-helical ferredoxin"/>
    <property type="match status" value="1"/>
</dbReference>
<name>A0A7W8QSV7_9ACTN</name>
<evidence type="ECO:0000256" key="1">
    <source>
        <dbReference type="ARBA" id="ARBA00022448"/>
    </source>
</evidence>
<evidence type="ECO:0000256" key="4">
    <source>
        <dbReference type="ARBA" id="ARBA00022737"/>
    </source>
</evidence>
<dbReference type="GO" id="GO:0051539">
    <property type="term" value="F:4 iron, 4 sulfur cluster binding"/>
    <property type="evidence" value="ECO:0007669"/>
    <property type="project" value="UniProtKB-KW"/>
</dbReference>
<comment type="caution">
    <text evidence="10">The sequence shown here is derived from an EMBL/GenBank/DDBJ whole genome shotgun (WGS) entry which is preliminary data.</text>
</comment>
<keyword evidence="7" id="KW-0411">Iron-sulfur</keyword>
<evidence type="ECO:0000313" key="10">
    <source>
        <dbReference type="EMBL" id="MBB5435967.1"/>
    </source>
</evidence>
<feature type="region of interest" description="Disordered" evidence="8">
    <location>
        <begin position="1"/>
        <end position="69"/>
    </location>
</feature>
<dbReference type="Pfam" id="PF13183">
    <property type="entry name" value="Fer4_8"/>
    <property type="match status" value="1"/>
</dbReference>
<evidence type="ECO:0000313" key="11">
    <source>
        <dbReference type="Proteomes" id="UP000572635"/>
    </source>
</evidence>
<evidence type="ECO:0000256" key="3">
    <source>
        <dbReference type="ARBA" id="ARBA00022723"/>
    </source>
</evidence>
<dbReference type="AlphaFoldDB" id="A0A7W8QSV7"/>
<feature type="compositionally biased region" description="Low complexity" evidence="8">
    <location>
        <begin position="53"/>
        <end position="66"/>
    </location>
</feature>
<gene>
    <name evidence="10" type="ORF">HDA36_006115</name>
</gene>
<evidence type="ECO:0000259" key="9">
    <source>
        <dbReference type="PROSITE" id="PS51379"/>
    </source>
</evidence>
<keyword evidence="11" id="KW-1185">Reference proteome</keyword>
<keyword evidence="6" id="KW-0408">Iron</keyword>
<proteinExistence type="predicted"/>
<dbReference type="InterPro" id="IPR037171">
    <property type="entry name" value="NagB/RpiA_transferase-like"/>
</dbReference>
<dbReference type="InterPro" id="IPR017900">
    <property type="entry name" value="4Fe4S_Fe_S_CS"/>
</dbReference>
<dbReference type="Proteomes" id="UP000572635">
    <property type="component" value="Unassembled WGS sequence"/>
</dbReference>
<dbReference type="PANTHER" id="PTHR47153">
    <property type="entry name" value="LACTATE UTILIZATION PROTEIN B"/>
    <property type="match status" value="1"/>
</dbReference>